<keyword evidence="6 10" id="KW-0067">ATP-binding</keyword>
<evidence type="ECO:0000256" key="7">
    <source>
        <dbReference type="ARBA" id="ARBA00022967"/>
    </source>
</evidence>
<evidence type="ECO:0000256" key="1">
    <source>
        <dbReference type="ARBA" id="ARBA00004202"/>
    </source>
</evidence>
<feature type="domain" description="ABC transporter" evidence="11">
    <location>
        <begin position="6"/>
        <end position="241"/>
    </location>
</feature>
<keyword evidence="8 10" id="KW-0472">Membrane</keyword>
<evidence type="ECO:0000256" key="8">
    <source>
        <dbReference type="ARBA" id="ARBA00023136"/>
    </source>
</evidence>
<dbReference type="STRING" id="1121331.SAMN02745248_01985"/>
<dbReference type="SUPFAM" id="SSF52540">
    <property type="entry name" value="P-loop containing nucleoside triphosphate hydrolases"/>
    <property type="match status" value="1"/>
</dbReference>
<evidence type="ECO:0000259" key="11">
    <source>
        <dbReference type="PROSITE" id="PS50893"/>
    </source>
</evidence>
<dbReference type="InterPro" id="IPR015856">
    <property type="entry name" value="ABC_transpr_CbiO/EcfA_su"/>
</dbReference>
<dbReference type="NCBIfam" id="TIGR01166">
    <property type="entry name" value="cbiO"/>
    <property type="match status" value="1"/>
</dbReference>
<evidence type="ECO:0000256" key="9">
    <source>
        <dbReference type="ARBA" id="ARBA00025157"/>
    </source>
</evidence>
<dbReference type="PANTHER" id="PTHR43553">
    <property type="entry name" value="HEAVY METAL TRANSPORTER"/>
    <property type="match status" value="1"/>
</dbReference>
<dbReference type="Gene3D" id="3.40.50.300">
    <property type="entry name" value="P-loop containing nucleotide triphosphate hydrolases"/>
    <property type="match status" value="1"/>
</dbReference>
<comment type="subcellular location">
    <subcellularLocation>
        <location evidence="1 10">Cell membrane</location>
        <topology evidence="1 10">Peripheral membrane protein</topology>
    </subcellularLocation>
</comment>
<dbReference type="CDD" id="cd03225">
    <property type="entry name" value="ABC_cobalt_CbiO_domain1"/>
    <property type="match status" value="1"/>
</dbReference>
<dbReference type="OrthoDB" id="9784332at2"/>
<evidence type="ECO:0000256" key="3">
    <source>
        <dbReference type="ARBA" id="ARBA00022448"/>
    </source>
</evidence>
<keyword evidence="5 10" id="KW-0547">Nucleotide-binding</keyword>
<dbReference type="Pfam" id="PF00005">
    <property type="entry name" value="ABC_tran"/>
    <property type="match status" value="1"/>
</dbReference>
<dbReference type="GO" id="GO:0006824">
    <property type="term" value="P:cobalt ion transport"/>
    <property type="evidence" value="ECO:0007669"/>
    <property type="project" value="InterPro"/>
</dbReference>
<dbReference type="RefSeq" id="WP_072903956.1">
    <property type="nucleotide sequence ID" value="NZ_FRAD01000016.1"/>
</dbReference>
<dbReference type="Proteomes" id="UP000183952">
    <property type="component" value="Unassembled WGS sequence"/>
</dbReference>
<comment type="function">
    <text evidence="9">Probably part of an ABC transporter complex. Responsible for energy coupling to the transport system.</text>
</comment>
<keyword evidence="7" id="KW-1278">Translocase</keyword>
<dbReference type="FunFam" id="3.40.50.300:FF:000224">
    <property type="entry name" value="Energy-coupling factor transporter ATP-binding protein EcfA"/>
    <property type="match status" value="1"/>
</dbReference>
<keyword evidence="4 10" id="KW-1003">Cell membrane</keyword>
<dbReference type="InterPro" id="IPR017871">
    <property type="entry name" value="ABC_transporter-like_CS"/>
</dbReference>
<evidence type="ECO:0000256" key="10">
    <source>
        <dbReference type="RuleBase" id="RU364103"/>
    </source>
</evidence>
<name>A0A1M6QDV0_9CLOT</name>
<dbReference type="InterPro" id="IPR003593">
    <property type="entry name" value="AAA+_ATPase"/>
</dbReference>
<dbReference type="SMART" id="SM00382">
    <property type="entry name" value="AAA"/>
    <property type="match status" value="1"/>
</dbReference>
<dbReference type="GO" id="GO:0043190">
    <property type="term" value="C:ATP-binding cassette (ABC) transporter complex"/>
    <property type="evidence" value="ECO:0007669"/>
    <property type="project" value="TreeGrafter"/>
</dbReference>
<dbReference type="GO" id="GO:0016887">
    <property type="term" value="F:ATP hydrolysis activity"/>
    <property type="evidence" value="ECO:0007669"/>
    <property type="project" value="InterPro"/>
</dbReference>
<sequence length="280" mass="31971">MDSTILKLQNINFSYFQHKKALNNISIDIHRGEKIAILGNNGAGKSTFFLVCNGILRPESGHLEYEGKEVLYKKSDLTNLRKNVGIVFQDAENQIIASTVESEVSFGPMNLKLDKNQVKRRVENALELMNLTEYRQRAPQYLSGGEKKRITIADILAMDSRVILLDEPTASLDPKNVKLLYNTLDKLSQKGITLVVSTHDVDFAYEFAERAVIFNDGEIIADMPMEDIFNEDSIIEKAGIRKPILYEVTRALNRKFHEISQDSDVYPRNIEKFISWIDKR</sequence>
<dbReference type="PANTHER" id="PTHR43553:SF24">
    <property type="entry name" value="ENERGY-COUPLING FACTOR TRANSPORTER ATP-BINDING PROTEIN ECFA1"/>
    <property type="match status" value="1"/>
</dbReference>
<evidence type="ECO:0000256" key="6">
    <source>
        <dbReference type="ARBA" id="ARBA00022840"/>
    </source>
</evidence>
<dbReference type="GO" id="GO:0042626">
    <property type="term" value="F:ATPase-coupled transmembrane transporter activity"/>
    <property type="evidence" value="ECO:0007669"/>
    <property type="project" value="TreeGrafter"/>
</dbReference>
<evidence type="ECO:0000256" key="5">
    <source>
        <dbReference type="ARBA" id="ARBA00022741"/>
    </source>
</evidence>
<organism evidence="12 13">
    <name type="scientific">Hathewaya proteolytica DSM 3090</name>
    <dbReference type="NCBI Taxonomy" id="1121331"/>
    <lineage>
        <taxon>Bacteria</taxon>
        <taxon>Bacillati</taxon>
        <taxon>Bacillota</taxon>
        <taxon>Clostridia</taxon>
        <taxon>Eubacteriales</taxon>
        <taxon>Clostridiaceae</taxon>
        <taxon>Hathewaya</taxon>
    </lineage>
</organism>
<dbReference type="AlphaFoldDB" id="A0A1M6QDV0"/>
<evidence type="ECO:0000256" key="2">
    <source>
        <dbReference type="ARBA" id="ARBA00005417"/>
    </source>
</evidence>
<dbReference type="EMBL" id="FRAD01000016">
    <property type="protein sequence ID" value="SHK18376.1"/>
    <property type="molecule type" value="Genomic_DNA"/>
</dbReference>
<evidence type="ECO:0000313" key="12">
    <source>
        <dbReference type="EMBL" id="SHK18376.1"/>
    </source>
</evidence>
<comment type="similarity">
    <text evidence="2 10">Belongs to the ABC transporter superfamily.</text>
</comment>
<dbReference type="InterPro" id="IPR003439">
    <property type="entry name" value="ABC_transporter-like_ATP-bd"/>
</dbReference>
<keyword evidence="3 10" id="KW-0813">Transport</keyword>
<dbReference type="InterPro" id="IPR027417">
    <property type="entry name" value="P-loop_NTPase"/>
</dbReference>
<dbReference type="InterPro" id="IPR050095">
    <property type="entry name" value="ECF_ABC_transporter_ATP-bd"/>
</dbReference>
<protein>
    <recommendedName>
        <fullName evidence="10">ABC transporter ATP-binding protein</fullName>
    </recommendedName>
</protein>
<reference evidence="12 13" key="1">
    <citation type="submission" date="2016-11" db="EMBL/GenBank/DDBJ databases">
        <authorList>
            <person name="Jaros S."/>
            <person name="Januszkiewicz K."/>
            <person name="Wedrychowicz H."/>
        </authorList>
    </citation>
    <scope>NUCLEOTIDE SEQUENCE [LARGE SCALE GENOMIC DNA]</scope>
    <source>
        <strain evidence="12 13">DSM 3090</strain>
    </source>
</reference>
<evidence type="ECO:0000256" key="4">
    <source>
        <dbReference type="ARBA" id="ARBA00022475"/>
    </source>
</evidence>
<dbReference type="PROSITE" id="PS50893">
    <property type="entry name" value="ABC_TRANSPORTER_2"/>
    <property type="match status" value="1"/>
</dbReference>
<keyword evidence="13" id="KW-1185">Reference proteome</keyword>
<accession>A0A1M6QDV0</accession>
<evidence type="ECO:0000313" key="13">
    <source>
        <dbReference type="Proteomes" id="UP000183952"/>
    </source>
</evidence>
<proteinExistence type="inferred from homology"/>
<comment type="function">
    <text evidence="10">Part of an ABC transporter complex. Responsible for energy coupling to the transport system.</text>
</comment>
<dbReference type="PROSITE" id="PS00211">
    <property type="entry name" value="ABC_TRANSPORTER_1"/>
    <property type="match status" value="1"/>
</dbReference>
<dbReference type="InterPro" id="IPR005876">
    <property type="entry name" value="Co_trans_ATP-bd"/>
</dbReference>
<dbReference type="GO" id="GO:0005524">
    <property type="term" value="F:ATP binding"/>
    <property type="evidence" value="ECO:0007669"/>
    <property type="project" value="UniProtKB-UniRule"/>
</dbReference>
<gene>
    <name evidence="12" type="ORF">SAMN02745248_01985</name>
</gene>